<dbReference type="GO" id="GO:0055085">
    <property type="term" value="P:transmembrane transport"/>
    <property type="evidence" value="ECO:0007669"/>
    <property type="project" value="UniProtKB-ARBA"/>
</dbReference>
<dbReference type="SMART" id="SM00382">
    <property type="entry name" value="AAA"/>
    <property type="match status" value="1"/>
</dbReference>
<keyword evidence="2" id="KW-0813">Transport</keyword>
<organism evidence="6">
    <name type="scientific">Enterocloster bolteae</name>
    <dbReference type="NCBI Taxonomy" id="208479"/>
    <lineage>
        <taxon>Bacteria</taxon>
        <taxon>Bacillati</taxon>
        <taxon>Bacillota</taxon>
        <taxon>Clostridia</taxon>
        <taxon>Lachnospirales</taxon>
        <taxon>Lachnospiraceae</taxon>
        <taxon>Enterocloster</taxon>
    </lineage>
</organism>
<evidence type="ECO:0000256" key="1">
    <source>
        <dbReference type="ARBA" id="ARBA00005417"/>
    </source>
</evidence>
<dbReference type="InterPro" id="IPR050319">
    <property type="entry name" value="ABC_transp_ATP-bind"/>
</dbReference>
<dbReference type="GO" id="GO:0015833">
    <property type="term" value="P:peptide transport"/>
    <property type="evidence" value="ECO:0007669"/>
    <property type="project" value="InterPro"/>
</dbReference>
<evidence type="ECO:0000256" key="4">
    <source>
        <dbReference type="ARBA" id="ARBA00022840"/>
    </source>
</evidence>
<accession>A0A6N2WY86</accession>
<evidence type="ECO:0000256" key="2">
    <source>
        <dbReference type="ARBA" id="ARBA00022448"/>
    </source>
</evidence>
<evidence type="ECO:0000256" key="3">
    <source>
        <dbReference type="ARBA" id="ARBA00022741"/>
    </source>
</evidence>
<dbReference type="GO" id="GO:0005524">
    <property type="term" value="F:ATP binding"/>
    <property type="evidence" value="ECO:0007669"/>
    <property type="project" value="UniProtKB-KW"/>
</dbReference>
<dbReference type="GO" id="GO:0016887">
    <property type="term" value="F:ATP hydrolysis activity"/>
    <property type="evidence" value="ECO:0007669"/>
    <property type="project" value="InterPro"/>
</dbReference>
<dbReference type="Pfam" id="PF08352">
    <property type="entry name" value="oligo_HPY"/>
    <property type="match status" value="1"/>
</dbReference>
<evidence type="ECO:0000259" key="5">
    <source>
        <dbReference type="PROSITE" id="PS50893"/>
    </source>
</evidence>
<dbReference type="NCBIfam" id="TIGR01727">
    <property type="entry name" value="oligo_HPY"/>
    <property type="match status" value="1"/>
</dbReference>
<dbReference type="InterPro" id="IPR003593">
    <property type="entry name" value="AAA+_ATPase"/>
</dbReference>
<name>A0A6N2WY86_9FIRM</name>
<dbReference type="FunFam" id="3.40.50.300:FF:000016">
    <property type="entry name" value="Oligopeptide ABC transporter ATP-binding component"/>
    <property type="match status" value="1"/>
</dbReference>
<dbReference type="CDD" id="cd03257">
    <property type="entry name" value="ABC_NikE_OppD_transporters"/>
    <property type="match status" value="1"/>
</dbReference>
<dbReference type="PROSITE" id="PS50893">
    <property type="entry name" value="ABC_TRANSPORTER_2"/>
    <property type="match status" value="1"/>
</dbReference>
<evidence type="ECO:0000313" key="6">
    <source>
        <dbReference type="EMBL" id="VYT46772.1"/>
    </source>
</evidence>
<dbReference type="Pfam" id="PF00005">
    <property type="entry name" value="ABC_tran"/>
    <property type="match status" value="1"/>
</dbReference>
<dbReference type="PANTHER" id="PTHR43776">
    <property type="entry name" value="TRANSPORT ATP-BINDING PROTEIN"/>
    <property type="match status" value="1"/>
</dbReference>
<comment type="similarity">
    <text evidence="1">Belongs to the ABC transporter superfamily.</text>
</comment>
<feature type="domain" description="ABC transporter" evidence="5">
    <location>
        <begin position="14"/>
        <end position="258"/>
    </location>
</feature>
<protein>
    <submittedName>
        <fullName evidence="6">Oligopeptide transport ATP-binding protein OppF</fullName>
    </submittedName>
</protein>
<dbReference type="SUPFAM" id="SSF52540">
    <property type="entry name" value="P-loop containing nucleoside triphosphate hydrolases"/>
    <property type="match status" value="1"/>
</dbReference>
<dbReference type="EMBL" id="CACRTF010000017">
    <property type="protein sequence ID" value="VYT46772.1"/>
    <property type="molecule type" value="Genomic_DNA"/>
</dbReference>
<reference evidence="6" key="1">
    <citation type="submission" date="2019-11" db="EMBL/GenBank/DDBJ databases">
        <authorList>
            <person name="Feng L."/>
        </authorList>
    </citation>
    <scope>NUCLEOTIDE SEQUENCE</scope>
    <source>
        <strain evidence="6">CbolteaeLFYP116</strain>
    </source>
</reference>
<dbReference type="InterPro" id="IPR027417">
    <property type="entry name" value="P-loop_NTPase"/>
</dbReference>
<dbReference type="InterPro" id="IPR013563">
    <property type="entry name" value="Oligopep_ABC_C"/>
</dbReference>
<proteinExistence type="inferred from homology"/>
<dbReference type="AlphaFoldDB" id="A0A6N2WY86"/>
<sequence>MNGLENKSGTEPLIKIEHLKKYFDVPGKGELHAVDDISLEIMPYETLGLVGESGCGKSTVGNVLTRLLDATSGHAYFGGQDIVTAKRGKMEEIRREIQMVFQDPYSSLNPKKTIRSILETPLKIHNIVKKEELGQKVEELADMVGLEKYVLDKFPHELDGGKRQMVGIARALSLNPRFIVCDEPVSALDVSVQATIINLLMDMQKKMGLTYLFVSHDLSVVRHISSRIAVMYLGQIVEMAPTDRIFENTMHPYTLALLSAVPKVEFEEQKQRIVLSGDVPSPMNPKPGCRFAPRCFMACEQCSRETPKLEEVEDGHYVACPYWRESRQRARELEYSQTSARAEETGQGCPDAGLCA</sequence>
<dbReference type="RefSeq" id="WP_117440389.1">
    <property type="nucleotide sequence ID" value="NZ_CACRTF010000017.1"/>
</dbReference>
<keyword evidence="3" id="KW-0547">Nucleotide-binding</keyword>
<gene>
    <name evidence="6" type="primary">oppF_11</name>
    <name evidence="6" type="ORF">CBLFYP116_04132</name>
</gene>
<dbReference type="Gene3D" id="3.40.50.300">
    <property type="entry name" value="P-loop containing nucleotide triphosphate hydrolases"/>
    <property type="match status" value="1"/>
</dbReference>
<keyword evidence="4 6" id="KW-0067">ATP-binding</keyword>
<dbReference type="InterPro" id="IPR003439">
    <property type="entry name" value="ABC_transporter-like_ATP-bd"/>
</dbReference>